<evidence type="ECO:0000313" key="4">
    <source>
        <dbReference type="EMBL" id="EGD73385.1"/>
    </source>
</evidence>
<dbReference type="Proteomes" id="UP000007799">
    <property type="component" value="Unassembled WGS sequence"/>
</dbReference>
<dbReference type="EMBL" id="GL832966">
    <property type="protein sequence ID" value="EGD73385.1"/>
    <property type="molecule type" value="Genomic_DNA"/>
</dbReference>
<evidence type="ECO:0000256" key="3">
    <source>
        <dbReference type="SAM" id="MobiDB-lite"/>
    </source>
</evidence>
<keyword evidence="1 2" id="KW-0949">S-adenosyl-L-methionine</keyword>
<dbReference type="GO" id="GO:0042054">
    <property type="term" value="F:histone methyltransferase activity"/>
    <property type="evidence" value="ECO:0007669"/>
    <property type="project" value="TreeGrafter"/>
</dbReference>
<name>F2UAG9_SALR5</name>
<dbReference type="PANTHER" id="PTHR11006">
    <property type="entry name" value="PROTEIN ARGININE N-METHYLTRANSFERASE"/>
    <property type="match status" value="1"/>
</dbReference>
<dbReference type="CDD" id="cd02440">
    <property type="entry name" value="AdoMet_MTases"/>
    <property type="match status" value="1"/>
</dbReference>
<accession>F2UAG9</accession>
<evidence type="ECO:0000256" key="2">
    <source>
        <dbReference type="PROSITE-ProRule" id="PRU01015"/>
    </source>
</evidence>
<dbReference type="OrthoDB" id="412876at2759"/>
<feature type="compositionally biased region" description="Pro residues" evidence="3">
    <location>
        <begin position="432"/>
        <end position="441"/>
    </location>
</feature>
<feature type="region of interest" description="Disordered" evidence="3">
    <location>
        <begin position="421"/>
        <end position="444"/>
    </location>
</feature>
<feature type="region of interest" description="Disordered" evidence="3">
    <location>
        <begin position="562"/>
        <end position="581"/>
    </location>
</feature>
<dbReference type="InterPro" id="IPR025799">
    <property type="entry name" value="Arg_MeTrfase"/>
</dbReference>
<dbReference type="GO" id="GO:0016274">
    <property type="term" value="F:protein-arginine N-methyltransferase activity"/>
    <property type="evidence" value="ECO:0007669"/>
    <property type="project" value="InterPro"/>
</dbReference>
<reference evidence="4" key="1">
    <citation type="submission" date="2009-08" db="EMBL/GenBank/DDBJ databases">
        <title>Annotation of Salpingoeca rosetta.</title>
        <authorList>
            <consortium name="The Broad Institute Genome Sequencing Platform"/>
            <person name="Russ C."/>
            <person name="Cuomo C."/>
            <person name="Burger G."/>
            <person name="Gray M.W."/>
            <person name="Holland P.W.H."/>
            <person name="King N."/>
            <person name="Lang F.B.F."/>
            <person name="Roger A.J."/>
            <person name="Ruiz-Trillo I."/>
            <person name="Young S.K."/>
            <person name="Zeng Q."/>
            <person name="Gargeya S."/>
            <person name="Alvarado L."/>
            <person name="Berlin A."/>
            <person name="Chapman S.B."/>
            <person name="Chen Z."/>
            <person name="Freedman E."/>
            <person name="Gellesch M."/>
            <person name="Goldberg J."/>
            <person name="Griggs A."/>
            <person name="Gujja S."/>
            <person name="Heilman E."/>
            <person name="Heiman D."/>
            <person name="Howarth C."/>
            <person name="Mehta T."/>
            <person name="Neiman D."/>
            <person name="Pearson M."/>
            <person name="Roberts A."/>
            <person name="Saif S."/>
            <person name="Shea T."/>
            <person name="Shenoy N."/>
            <person name="Sisk P."/>
            <person name="Stolte C."/>
            <person name="Sykes S."/>
            <person name="White J."/>
            <person name="Yandava C."/>
            <person name="Haas B."/>
            <person name="Nusbaum C."/>
            <person name="Birren B."/>
        </authorList>
    </citation>
    <scope>NUCLEOTIDE SEQUENCE [LARGE SCALE GENOMIC DNA]</scope>
    <source>
        <strain evidence="4">ATCC 50818</strain>
    </source>
</reference>
<protein>
    <submittedName>
        <fullName evidence="4">Uncharacterized protein</fullName>
    </submittedName>
</protein>
<dbReference type="STRING" id="946362.F2UAG9"/>
<sequence>MASLDETDVDTLVGAEVEAEDGHVRQIMLEARLAPSTGGVQWVLWPGSTPAAKQQAQEHGQELGAWTPGTRADPATTQLVAGWYPPMLTDHLRAELYEQAIHTAVGAFQEKHGRAPVVLDIGAGCGLLSMLAVRHGAAHAYAVEQFAGLATVAASVVACNGFEGHVTVLAKPSFEVTPSDLSSHAVDGRCDMVISELLDFSLTGEMVVPILRDAYARLLHPRAPSIPAAARLYGQLVSSPALDALRLNGCPMYTHCLPCHVQGLEPMAITSDPQQLASLAFDPCAPLRGDGPHPSSQQPVRVSLVGGGGEDAGHVRFEQHQHEGGGDGDAEEQDASDGMVVWWELSLLADDASSLVYSSAPAATTGQPFQDHWAQGLFVLPRCTVGHAGVTVRIWLEDEATTLRAAAITDLPTTMDMTTDTTEVAKRTPAPTTTPPAPSPDTTPALAPADEAKALLVSSVLHTHATVERAAAYGSGVYGRIWVAAMERSRRDAGLPAGGLEGANGIVLDMCEGGACGLLYAQHLACPDPKRSRTIVVYDAKQHVTVCPLAHLDTRHGVHQATHVGNTSSSSNNDTSVCDSGGDGRGVVNVQWWRGADHGDAWRWGQVQHVVGDTFAYQLKNRPILAALNLYYLRRAFSPAISPSAAITPHRICIRAALVRLPDLSFSHAAITTICGLDHTPLERAMRPHVAAATVGNDDGDDGDGAGSGDGSGVGVSVGVHALSCVSLWQYRRSLACAPVTVATLDLTSGADDLPHEEVFDTELPLAASGDGDDASGDGGDGCGVGVDGGVGGVGDAVVLWVDMVTGDGASGPPVVLPGYPHTRADVRRFGAEALGLGEGRYGHVYEGGPFWAKQVVYWLHGHSAKELQRASKLQVKLGVHHAMGTYTFHCTPAV</sequence>
<dbReference type="InParanoid" id="F2UAG9"/>
<dbReference type="GeneID" id="16074242"/>
<dbReference type="AlphaFoldDB" id="F2UAG9"/>
<dbReference type="Gene3D" id="2.70.160.11">
    <property type="entry name" value="Hnrnp arginine n-methyltransferase1"/>
    <property type="match status" value="2"/>
</dbReference>
<dbReference type="eggNOG" id="KOG1501">
    <property type="taxonomic scope" value="Eukaryota"/>
</dbReference>
<feature type="compositionally biased region" description="Low complexity" evidence="3">
    <location>
        <begin position="566"/>
        <end position="576"/>
    </location>
</feature>
<dbReference type="RefSeq" id="XP_004993667.1">
    <property type="nucleotide sequence ID" value="XM_004993610.1"/>
</dbReference>
<proteinExistence type="predicted"/>
<dbReference type="InterPro" id="IPR029063">
    <property type="entry name" value="SAM-dependent_MTases_sf"/>
</dbReference>
<organism evidence="5">
    <name type="scientific">Salpingoeca rosetta (strain ATCC 50818 / BSB-021)</name>
    <dbReference type="NCBI Taxonomy" id="946362"/>
    <lineage>
        <taxon>Eukaryota</taxon>
        <taxon>Choanoflagellata</taxon>
        <taxon>Craspedida</taxon>
        <taxon>Salpingoecidae</taxon>
        <taxon>Salpingoeca</taxon>
    </lineage>
</organism>
<dbReference type="KEGG" id="sre:PTSG_05080"/>
<keyword evidence="2" id="KW-0808">Transferase</keyword>
<dbReference type="PANTHER" id="PTHR11006:SF4">
    <property type="entry name" value="PROTEIN ARGININE N-METHYLTRANSFERASE 7"/>
    <property type="match status" value="1"/>
</dbReference>
<keyword evidence="2" id="KW-0489">Methyltransferase</keyword>
<evidence type="ECO:0000313" key="5">
    <source>
        <dbReference type="Proteomes" id="UP000007799"/>
    </source>
</evidence>
<dbReference type="Gene3D" id="3.40.50.150">
    <property type="entry name" value="Vaccinia Virus protein VP39"/>
    <property type="match status" value="1"/>
</dbReference>
<evidence type="ECO:0000256" key="1">
    <source>
        <dbReference type="ARBA" id="ARBA00022691"/>
    </source>
</evidence>
<gene>
    <name evidence="4" type="ORF">PTSG_05080</name>
</gene>
<dbReference type="SUPFAM" id="SSF53335">
    <property type="entry name" value="S-adenosyl-L-methionine-dependent methyltransferases"/>
    <property type="match status" value="1"/>
</dbReference>
<keyword evidence="5" id="KW-1185">Reference proteome</keyword>
<dbReference type="GO" id="GO:0032259">
    <property type="term" value="P:methylation"/>
    <property type="evidence" value="ECO:0007669"/>
    <property type="project" value="UniProtKB-KW"/>
</dbReference>
<dbReference type="PROSITE" id="PS51678">
    <property type="entry name" value="SAM_MT_PRMT"/>
    <property type="match status" value="1"/>
</dbReference>